<evidence type="ECO:0000256" key="6">
    <source>
        <dbReference type="ARBA" id="ARBA00022888"/>
    </source>
</evidence>
<dbReference type="AlphaFoldDB" id="A0A9W6KTK1"/>
<evidence type="ECO:0000313" key="13">
    <source>
        <dbReference type="EMBL" id="GLL07832.1"/>
    </source>
</evidence>
<dbReference type="CDD" id="cd01991">
    <property type="entry name" value="Asn_synthase_B_C"/>
    <property type="match status" value="1"/>
</dbReference>
<comment type="pathway">
    <text evidence="1">Amino-acid biosynthesis; L-asparagine biosynthesis; L-asparagine from L-aspartate (L-Gln route): step 1/1.</text>
</comment>
<feature type="binding site" evidence="10">
    <location>
        <position position="279"/>
    </location>
    <ligand>
        <name>ATP</name>
        <dbReference type="ChEBI" id="CHEBI:30616"/>
    </ligand>
</feature>
<evidence type="ECO:0000256" key="7">
    <source>
        <dbReference type="ARBA" id="ARBA00022962"/>
    </source>
</evidence>
<name>A0A9W6KTK1_9ACTN</name>
<comment type="catalytic activity">
    <reaction evidence="8">
        <text>L-aspartate + L-glutamine + ATP + H2O = L-asparagine + L-glutamate + AMP + diphosphate + H(+)</text>
        <dbReference type="Rhea" id="RHEA:12228"/>
        <dbReference type="ChEBI" id="CHEBI:15377"/>
        <dbReference type="ChEBI" id="CHEBI:15378"/>
        <dbReference type="ChEBI" id="CHEBI:29985"/>
        <dbReference type="ChEBI" id="CHEBI:29991"/>
        <dbReference type="ChEBI" id="CHEBI:30616"/>
        <dbReference type="ChEBI" id="CHEBI:33019"/>
        <dbReference type="ChEBI" id="CHEBI:58048"/>
        <dbReference type="ChEBI" id="CHEBI:58359"/>
        <dbReference type="ChEBI" id="CHEBI:456215"/>
        <dbReference type="EC" id="6.3.5.4"/>
    </reaction>
</comment>
<keyword evidence="5 10" id="KW-0067">ATP-binding</keyword>
<dbReference type="Pfam" id="PF13522">
    <property type="entry name" value="GATase_6"/>
    <property type="match status" value="1"/>
</dbReference>
<dbReference type="NCBIfam" id="TIGR01536">
    <property type="entry name" value="asn_synth_AEB"/>
    <property type="match status" value="1"/>
</dbReference>
<dbReference type="RefSeq" id="WP_261964414.1">
    <property type="nucleotide sequence ID" value="NZ_BAAAXA010000001.1"/>
</dbReference>
<dbReference type="Pfam" id="PF00733">
    <property type="entry name" value="Asn_synthase"/>
    <property type="match status" value="1"/>
</dbReference>
<evidence type="ECO:0000256" key="8">
    <source>
        <dbReference type="ARBA" id="ARBA00048741"/>
    </source>
</evidence>
<dbReference type="InterPro" id="IPR029055">
    <property type="entry name" value="Ntn_hydrolases_N"/>
</dbReference>
<dbReference type="PROSITE" id="PS51278">
    <property type="entry name" value="GATASE_TYPE_2"/>
    <property type="match status" value="1"/>
</dbReference>
<keyword evidence="6 9" id="KW-0061">Asparagine biosynthesis</keyword>
<feature type="domain" description="Glutamine amidotransferase type-2" evidence="12">
    <location>
        <begin position="5"/>
        <end position="211"/>
    </location>
</feature>
<dbReference type="GO" id="GO:0005524">
    <property type="term" value="F:ATP binding"/>
    <property type="evidence" value="ECO:0007669"/>
    <property type="project" value="UniProtKB-KW"/>
</dbReference>
<dbReference type="InterPro" id="IPR001962">
    <property type="entry name" value="Asn_synthase"/>
</dbReference>
<protein>
    <recommendedName>
        <fullName evidence="3">asparagine synthase (glutamine-hydrolyzing)</fullName>
        <ecNumber evidence="3">6.3.5.4</ecNumber>
    </recommendedName>
</protein>
<keyword evidence="4 10" id="KW-0547">Nucleotide-binding</keyword>
<evidence type="ECO:0000313" key="14">
    <source>
        <dbReference type="Proteomes" id="UP001143480"/>
    </source>
</evidence>
<dbReference type="InterPro" id="IPR051786">
    <property type="entry name" value="ASN_synthetase/amidase"/>
</dbReference>
<dbReference type="Gene3D" id="3.40.50.620">
    <property type="entry name" value="HUPs"/>
    <property type="match status" value="1"/>
</dbReference>
<dbReference type="SUPFAM" id="SSF56235">
    <property type="entry name" value="N-terminal nucleophile aminohydrolases (Ntn hydrolases)"/>
    <property type="match status" value="1"/>
</dbReference>
<evidence type="ECO:0000256" key="1">
    <source>
        <dbReference type="ARBA" id="ARBA00005187"/>
    </source>
</evidence>
<feature type="binding site" evidence="10">
    <location>
        <position position="99"/>
    </location>
    <ligand>
        <name>L-glutamine</name>
        <dbReference type="ChEBI" id="CHEBI:58359"/>
    </ligand>
</feature>
<reference evidence="13" key="1">
    <citation type="journal article" date="2014" name="Int. J. Syst. Evol. Microbiol.">
        <title>Complete genome sequence of Corynebacterium casei LMG S-19264T (=DSM 44701T), isolated from a smear-ripened cheese.</title>
        <authorList>
            <consortium name="US DOE Joint Genome Institute (JGI-PGF)"/>
            <person name="Walter F."/>
            <person name="Albersmeier A."/>
            <person name="Kalinowski J."/>
            <person name="Ruckert C."/>
        </authorList>
    </citation>
    <scope>NUCLEOTIDE SEQUENCE</scope>
    <source>
        <strain evidence="13">VKM Ac-1321</strain>
    </source>
</reference>
<evidence type="ECO:0000256" key="4">
    <source>
        <dbReference type="ARBA" id="ARBA00022741"/>
    </source>
</evidence>
<reference evidence="13" key="2">
    <citation type="submission" date="2023-01" db="EMBL/GenBank/DDBJ databases">
        <authorList>
            <person name="Sun Q."/>
            <person name="Evtushenko L."/>
        </authorList>
    </citation>
    <scope>NUCLEOTIDE SEQUENCE</scope>
    <source>
        <strain evidence="13">VKM Ac-1321</strain>
    </source>
</reference>
<dbReference type="InterPro" id="IPR006426">
    <property type="entry name" value="Asn_synth_AEB"/>
</dbReference>
<dbReference type="Gene3D" id="3.60.20.10">
    <property type="entry name" value="Glutamine Phosphoribosylpyrophosphate, subunit 1, domain 1"/>
    <property type="match status" value="1"/>
</dbReference>
<feature type="binding site" evidence="10">
    <location>
        <position position="258"/>
    </location>
    <ligand>
        <name>ATP</name>
        <dbReference type="ChEBI" id="CHEBI:30616"/>
    </ligand>
</feature>
<gene>
    <name evidence="13" type="primary">asnB_6</name>
    <name evidence="13" type="ORF">GCM10017581_095900</name>
</gene>
<dbReference type="EC" id="6.3.5.4" evidence="3"/>
<dbReference type="InterPro" id="IPR033738">
    <property type="entry name" value="AsnB_N"/>
</dbReference>
<dbReference type="EMBL" id="BSFP01000113">
    <property type="protein sequence ID" value="GLL07832.1"/>
    <property type="molecule type" value="Genomic_DNA"/>
</dbReference>
<dbReference type="CDD" id="cd00712">
    <property type="entry name" value="AsnB"/>
    <property type="match status" value="1"/>
</dbReference>
<evidence type="ECO:0000256" key="10">
    <source>
        <dbReference type="PIRSR" id="PIRSR001589-2"/>
    </source>
</evidence>
<dbReference type="PIRSF" id="PIRSF001589">
    <property type="entry name" value="Asn_synthetase_glu-h"/>
    <property type="match status" value="1"/>
</dbReference>
<organism evidence="13 14">
    <name type="scientific">Dactylosporangium matsuzakiense</name>
    <dbReference type="NCBI Taxonomy" id="53360"/>
    <lineage>
        <taxon>Bacteria</taxon>
        <taxon>Bacillati</taxon>
        <taxon>Actinomycetota</taxon>
        <taxon>Actinomycetes</taxon>
        <taxon>Micromonosporales</taxon>
        <taxon>Micromonosporaceae</taxon>
        <taxon>Dactylosporangium</taxon>
    </lineage>
</organism>
<dbReference type="SUPFAM" id="SSF52402">
    <property type="entry name" value="Adenine nucleotide alpha hydrolases-like"/>
    <property type="match status" value="1"/>
</dbReference>
<feature type="active site" description="For GATase activity" evidence="9">
    <location>
        <position position="5"/>
    </location>
</feature>
<keyword evidence="7 9" id="KW-0315">Glutamine amidotransferase</keyword>
<proteinExistence type="inferred from homology"/>
<dbReference type="PANTHER" id="PTHR43284:SF1">
    <property type="entry name" value="ASPARAGINE SYNTHETASE"/>
    <property type="match status" value="1"/>
</dbReference>
<keyword evidence="9" id="KW-0028">Amino-acid biosynthesis</keyword>
<evidence type="ECO:0000256" key="9">
    <source>
        <dbReference type="PIRSR" id="PIRSR001589-1"/>
    </source>
</evidence>
<dbReference type="GO" id="GO:0006529">
    <property type="term" value="P:asparagine biosynthetic process"/>
    <property type="evidence" value="ECO:0007669"/>
    <property type="project" value="UniProtKB-KW"/>
</dbReference>
<evidence type="ECO:0000259" key="12">
    <source>
        <dbReference type="PROSITE" id="PS51278"/>
    </source>
</evidence>
<dbReference type="PANTHER" id="PTHR43284">
    <property type="entry name" value="ASPARAGINE SYNTHETASE (GLUTAMINE-HYDROLYZING)"/>
    <property type="match status" value="1"/>
</dbReference>
<dbReference type="GO" id="GO:0005829">
    <property type="term" value="C:cytosol"/>
    <property type="evidence" value="ECO:0007669"/>
    <property type="project" value="TreeGrafter"/>
</dbReference>
<evidence type="ECO:0000256" key="11">
    <source>
        <dbReference type="PIRSR" id="PIRSR001589-3"/>
    </source>
</evidence>
<comment type="caution">
    <text evidence="13">The sequence shown here is derived from an EMBL/GenBank/DDBJ whole genome shotgun (WGS) entry which is preliminary data.</text>
</comment>
<feature type="site" description="Important for beta-aspartyl-AMP intermediate formation" evidence="11">
    <location>
        <position position="355"/>
    </location>
</feature>
<sequence>MLEECGIAGWVDFDGDLRGHAAVLRAMTAALALRGPDGEGVWLTEHAALGHRRLAVLDPDHGAQPMLALRGGRVRAALTYGGETYNFRRLGLDGRPGTDTEAVLRAYLRWGEAFTTRLEGMYAFALWDADRETLLLVRDRLGVKPLYYLPQPAGVLFASEPKAIAAHPLARLRVDLDGLRELLASVRTPGHAVYRDLREVRPGELVRVDRSGVHTERYWQPRPAEHRDDHRTTVHSVRTLLAAAVAEQSRADVPVCALLSGGLDSTAVAALAPRPLRTVALAEPADAAPAAAAAEYLGTEHEEVAVTPAALADPVNRAAALQALELPTGLGAFHTSLYLLMRAVRERSTVALTGEAADELFGGYPWWGATGTFPWLTAPHAVRADPAGPPTDVLDPDLGRALDLDAYRAAAYRDALSEVERSGDAATDRVREQRHLHLTRLLPILLDRMDRMSMACGVEARVPFCDSRLVEYVANIPWPADGKRLLREAVTADVPPAARDRVKSPYPAPTGPEYELALRSQLLEILEDSTSPVRPLLDVQRAWHLVVGPIAPPAYDAGRRAVELILGLDHWLRRLPVTLDVKAG</sequence>
<evidence type="ECO:0000256" key="3">
    <source>
        <dbReference type="ARBA" id="ARBA00012737"/>
    </source>
</evidence>
<comment type="similarity">
    <text evidence="2">Belongs to the asparagine synthetase family.</text>
</comment>
<evidence type="ECO:0000256" key="5">
    <source>
        <dbReference type="ARBA" id="ARBA00022840"/>
    </source>
</evidence>
<dbReference type="Proteomes" id="UP001143480">
    <property type="component" value="Unassembled WGS sequence"/>
</dbReference>
<dbReference type="GO" id="GO:0004066">
    <property type="term" value="F:asparagine synthase (glutamine-hydrolyzing) activity"/>
    <property type="evidence" value="ECO:0007669"/>
    <property type="project" value="UniProtKB-EC"/>
</dbReference>
<dbReference type="InterPro" id="IPR014729">
    <property type="entry name" value="Rossmann-like_a/b/a_fold"/>
</dbReference>
<evidence type="ECO:0000256" key="2">
    <source>
        <dbReference type="ARBA" id="ARBA00005752"/>
    </source>
</evidence>
<keyword evidence="14" id="KW-1185">Reference proteome</keyword>
<dbReference type="InterPro" id="IPR017932">
    <property type="entry name" value="GATase_2_dom"/>
</dbReference>
<accession>A0A9W6KTK1</accession>